<keyword evidence="1" id="KW-0862">Zinc</keyword>
<dbReference type="PROSITE" id="PS50966">
    <property type="entry name" value="ZF_SWIM"/>
    <property type="match status" value="1"/>
</dbReference>
<proteinExistence type="predicted"/>
<reference evidence="3 4" key="1">
    <citation type="submission" date="2024-09" db="EMBL/GenBank/DDBJ databases">
        <authorList>
            <person name="Sun Q."/>
            <person name="Mori K."/>
        </authorList>
    </citation>
    <scope>NUCLEOTIDE SEQUENCE [LARGE SCALE GENOMIC DNA]</scope>
    <source>
        <strain evidence="3 4">CCM 7759</strain>
    </source>
</reference>
<dbReference type="Pfam" id="PF04434">
    <property type="entry name" value="SWIM"/>
    <property type="match status" value="1"/>
</dbReference>
<dbReference type="RefSeq" id="WP_377474905.1">
    <property type="nucleotide sequence ID" value="NZ_JBHLWN010000123.1"/>
</dbReference>
<dbReference type="Proteomes" id="UP001589776">
    <property type="component" value="Unassembled WGS sequence"/>
</dbReference>
<protein>
    <submittedName>
        <fullName evidence="3">SWIM zinc finger domain-containing protein</fullName>
    </submittedName>
</protein>
<sequence length="511" mass="60075">MIVTDELWSRLLKHVAESFNEVTLSRGFTYFKQKFVVDMQITDEHVIHAEVAGTDSYRVELRLDQLGSSSCTCPVQRSCKHIAAVIMELGDRFGYPAAQVVNAKQHLRRAAIPMPKEDELQLLPIQSAAEWHVFFQRATQHVKPAYDQSQYMNDLSVQLQRIADAPVPFTETDRLFFELHRMLFVARKMKEQSAQGSVPYYTSFSIYRLYDHIYEWIRKQANLIDMTASQERIRQTLNYMREQMRLTPDPKMFDFSVYTELWNEWVAPRPESGLLAAEELASMEKPEAPSTSLRTAQAYLHLCLGQPAEAWSALEPTLKQAPKSLLLTFLDRIRRNGSWELLVDWLQRTAAYFHLSRQHELDTYTGLWKEAVEQRPEAEPRMWSVLEDMLPHSLGLIEDLLYERHSWKMWLELQLVQGHGPLSHRVSVLQPIEKEAPELLLPYYHQAIEHYVGLKNRHEYKSAVKLMKRLEKVYKKMKQTERWQRYLTGFTERYGRLRALQEEMRKGKLLE</sequence>
<evidence type="ECO:0000259" key="2">
    <source>
        <dbReference type="PROSITE" id="PS50966"/>
    </source>
</evidence>
<accession>A0ABV6DVA8</accession>
<evidence type="ECO:0000313" key="4">
    <source>
        <dbReference type="Proteomes" id="UP001589776"/>
    </source>
</evidence>
<keyword evidence="1" id="KW-0479">Metal-binding</keyword>
<evidence type="ECO:0000256" key="1">
    <source>
        <dbReference type="PROSITE-ProRule" id="PRU00325"/>
    </source>
</evidence>
<gene>
    <name evidence="3" type="ORF">ACFFK0_29710</name>
</gene>
<feature type="domain" description="SWIM-type" evidence="2">
    <location>
        <begin position="57"/>
        <end position="90"/>
    </location>
</feature>
<evidence type="ECO:0000313" key="3">
    <source>
        <dbReference type="EMBL" id="MFC0216577.1"/>
    </source>
</evidence>
<dbReference type="EMBL" id="JBHLWN010000123">
    <property type="protein sequence ID" value="MFC0216577.1"/>
    <property type="molecule type" value="Genomic_DNA"/>
</dbReference>
<organism evidence="3 4">
    <name type="scientific">Paenibacillus chartarius</name>
    <dbReference type="NCBI Taxonomy" id="747481"/>
    <lineage>
        <taxon>Bacteria</taxon>
        <taxon>Bacillati</taxon>
        <taxon>Bacillota</taxon>
        <taxon>Bacilli</taxon>
        <taxon>Bacillales</taxon>
        <taxon>Paenibacillaceae</taxon>
        <taxon>Paenibacillus</taxon>
    </lineage>
</organism>
<dbReference type="InterPro" id="IPR007527">
    <property type="entry name" value="Znf_SWIM"/>
</dbReference>
<keyword evidence="1" id="KW-0863">Zinc-finger</keyword>
<comment type="caution">
    <text evidence="3">The sequence shown here is derived from an EMBL/GenBank/DDBJ whole genome shotgun (WGS) entry which is preliminary data.</text>
</comment>
<name>A0ABV6DVA8_9BACL</name>
<keyword evidence="4" id="KW-1185">Reference proteome</keyword>